<dbReference type="Gene3D" id="1.10.238.10">
    <property type="entry name" value="EF-hand"/>
    <property type="match status" value="1"/>
</dbReference>
<evidence type="ECO:0000256" key="8">
    <source>
        <dbReference type="ARBA" id="ARBA00023128"/>
    </source>
</evidence>
<keyword evidence="8 11" id="KW-0496">Mitochondrion</keyword>
<evidence type="ECO:0000256" key="7">
    <source>
        <dbReference type="ARBA" id="ARBA00022989"/>
    </source>
</evidence>
<evidence type="ECO:0000259" key="15">
    <source>
        <dbReference type="PROSITE" id="PS50222"/>
    </source>
</evidence>
<feature type="region of interest" description="Disordered" evidence="13">
    <location>
        <begin position="535"/>
        <end position="557"/>
    </location>
</feature>
<evidence type="ECO:0000256" key="2">
    <source>
        <dbReference type="ARBA" id="ARBA00009584"/>
    </source>
</evidence>
<reference evidence="18" key="1">
    <citation type="submission" date="2013-01" db="EMBL/GenBank/DDBJ databases">
        <title>Draft Genome Sequence of a Mulberry Tree, Morus notabilis C.K. Schneid.</title>
        <authorList>
            <person name="He N."/>
            <person name="Zhao S."/>
        </authorList>
    </citation>
    <scope>NUCLEOTIDE SEQUENCE</scope>
</reference>
<dbReference type="OrthoDB" id="275278at2759"/>
<dbReference type="InterPro" id="IPR002048">
    <property type="entry name" value="EF_hand_dom"/>
</dbReference>
<evidence type="ECO:0000256" key="12">
    <source>
        <dbReference type="SAM" id="Coils"/>
    </source>
</evidence>
<protein>
    <recommendedName>
        <fullName evidence="3">Mitochondrial proton/calcium exchanger protein</fullName>
    </recommendedName>
    <alternativeName>
        <fullName evidence="10">Leucine zipper-EF-hand-containing transmembrane protein 1</fullName>
    </alternativeName>
</protein>
<evidence type="ECO:0000256" key="4">
    <source>
        <dbReference type="ARBA" id="ARBA00022449"/>
    </source>
</evidence>
<comment type="similarity">
    <text evidence="2">Belongs to the LETM1 family.</text>
</comment>
<dbReference type="GO" id="GO:0005743">
    <property type="term" value="C:mitochondrial inner membrane"/>
    <property type="evidence" value="ECO:0007669"/>
    <property type="project" value="UniProtKB-SubCell"/>
</dbReference>
<dbReference type="EMBL" id="KE344952">
    <property type="protein sequence ID" value="EXB88298.1"/>
    <property type="molecule type" value="Genomic_DNA"/>
</dbReference>
<evidence type="ECO:0000313" key="17">
    <source>
        <dbReference type="EMBL" id="EXB88298.1"/>
    </source>
</evidence>
<dbReference type="InterPro" id="IPR044202">
    <property type="entry name" value="LETM1/MDM38-like"/>
</dbReference>
<feature type="domain" description="Letm1 RBD" evidence="16">
    <location>
        <begin position="308"/>
        <end position="500"/>
    </location>
</feature>
<dbReference type="GO" id="GO:0015297">
    <property type="term" value="F:antiporter activity"/>
    <property type="evidence" value="ECO:0007669"/>
    <property type="project" value="UniProtKB-KW"/>
</dbReference>
<evidence type="ECO:0000259" key="16">
    <source>
        <dbReference type="PROSITE" id="PS51758"/>
    </source>
</evidence>
<keyword evidence="4" id="KW-0050">Antiport</keyword>
<accession>W9RFE0</accession>
<comment type="subcellular location">
    <subcellularLocation>
        <location evidence="1">Mitochondrion inner membrane</location>
        <topology evidence="1">Single-pass membrane protein</topology>
    </subcellularLocation>
</comment>
<keyword evidence="5 14" id="KW-0812">Transmembrane</keyword>
<dbReference type="KEGG" id="mnt:21403267"/>
<keyword evidence="4" id="KW-0813">Transport</keyword>
<sequence length="776" mass="87770">MASKALLRRRRFVSDYLNASYRSIQSFQILGHENTFQNLESPAPHPNIESACTNVNHISAPNGTSVTKGKLWELSGIGQFTTRYYGSMALGFGNGRSEYTSPLGIRWISQSIRNASTAAAKQQVLGSDNEENEELVSKKRKEASPEECDQAVEGLSTAKAKAKAKRLQEQKVANSILRRVWTTFLGIGPALKAVASMSKEDWAKKLIHWKEEFVSTLQHYWLGCKLLWADVRICSRLLLKLADGKSLSRRERQQLTRTTVDIFRLVPFAVFIIVPFMEFLLPVFLKLFPNMLPSTFKDKMKEQEALKRRLNARIEYAKFLQDTAKEMAKEVQNSRSGEIKRTAKDLDEFLNKVRKGGRVSNEEILGFAKLFNDELTLDNISRPRLVNMCKYMGISPFGTDAYLRYMLRKRLQSIKADDKLIQAEGVESLSEAELREDCRERGMLGLLSVEEMRQQLRDWLDLSLNHSVPSSLLILSRAFTVSGKLRPEEAVQATLSSLPDEVVGTVGVTALPSEDSVSERRRKLEYLEMQEELIKEEEEREEEEQARIKESEGSREDVALKEMSIPTAREAQEQARARALEKQEQLCELSHALAVLASASSVSREREEFLRLVNKEIELYHSIVDKEGMDGEKNAIKAYRAAREETENASEVAEGDEVSSALIDRVDAMLQNLEKEIDDVDAKIGDRWQLLDRDFDGKVSPEEVAGAAMYLKNTLGKEGVQELISSLSKDREGKILVEDIVKLGSRTEETKGKILVEDIVKLGSRTEETNMGDRPM</sequence>
<dbReference type="GO" id="GO:0043022">
    <property type="term" value="F:ribosome binding"/>
    <property type="evidence" value="ECO:0007669"/>
    <property type="project" value="InterPro"/>
</dbReference>
<dbReference type="PROSITE" id="PS50222">
    <property type="entry name" value="EF_HAND_2"/>
    <property type="match status" value="1"/>
</dbReference>
<feature type="compositionally biased region" description="Acidic residues" evidence="13">
    <location>
        <begin position="535"/>
        <end position="544"/>
    </location>
</feature>
<dbReference type="InterPro" id="IPR011992">
    <property type="entry name" value="EF-hand-dom_pair"/>
</dbReference>
<keyword evidence="12" id="KW-0175">Coiled coil</keyword>
<feature type="coiled-coil region" evidence="12">
    <location>
        <begin position="629"/>
        <end position="683"/>
    </location>
</feature>
<dbReference type="AlphaFoldDB" id="W9RFE0"/>
<dbReference type="PANTHER" id="PTHR14009">
    <property type="entry name" value="LEUCINE ZIPPER-EF-HAND CONTAINING TRANSMEMBRANE PROTEIN"/>
    <property type="match status" value="1"/>
</dbReference>
<name>W9RFE0_9ROSA</name>
<evidence type="ECO:0000256" key="14">
    <source>
        <dbReference type="SAM" id="Phobius"/>
    </source>
</evidence>
<feature type="compositionally biased region" description="Basic and acidic residues" evidence="13">
    <location>
        <begin position="545"/>
        <end position="557"/>
    </location>
</feature>
<evidence type="ECO:0000256" key="1">
    <source>
        <dbReference type="ARBA" id="ARBA00004434"/>
    </source>
</evidence>
<dbReference type="GO" id="GO:0030003">
    <property type="term" value="P:intracellular monoatomic cation homeostasis"/>
    <property type="evidence" value="ECO:0007669"/>
    <property type="project" value="TreeGrafter"/>
</dbReference>
<gene>
    <name evidence="17" type="ORF">L484_020366</name>
</gene>
<evidence type="ECO:0000256" key="3">
    <source>
        <dbReference type="ARBA" id="ARBA00020557"/>
    </source>
</evidence>
<keyword evidence="9 14" id="KW-0472">Membrane</keyword>
<evidence type="ECO:0000256" key="11">
    <source>
        <dbReference type="PROSITE-ProRule" id="PRU01094"/>
    </source>
</evidence>
<dbReference type="Pfam" id="PF07766">
    <property type="entry name" value="LETM1_RBD"/>
    <property type="match status" value="1"/>
</dbReference>
<evidence type="ECO:0000256" key="13">
    <source>
        <dbReference type="SAM" id="MobiDB-lite"/>
    </source>
</evidence>
<dbReference type="SUPFAM" id="SSF47473">
    <property type="entry name" value="EF-hand"/>
    <property type="match status" value="1"/>
</dbReference>
<evidence type="ECO:0000313" key="18">
    <source>
        <dbReference type="Proteomes" id="UP000030645"/>
    </source>
</evidence>
<feature type="domain" description="EF-hand" evidence="15">
    <location>
        <begin position="679"/>
        <end position="714"/>
    </location>
</feature>
<keyword evidence="6" id="KW-0999">Mitochondrion inner membrane</keyword>
<dbReference type="InterPro" id="IPR033122">
    <property type="entry name" value="LETM1-like_RBD"/>
</dbReference>
<feature type="region of interest" description="Disordered" evidence="13">
    <location>
        <begin position="122"/>
        <end position="146"/>
    </location>
</feature>
<keyword evidence="7 14" id="KW-1133">Transmembrane helix</keyword>
<dbReference type="eggNOG" id="KOG1043">
    <property type="taxonomic scope" value="Eukaryota"/>
</dbReference>
<dbReference type="Proteomes" id="UP000030645">
    <property type="component" value="Unassembled WGS sequence"/>
</dbReference>
<evidence type="ECO:0000256" key="9">
    <source>
        <dbReference type="ARBA" id="ARBA00023136"/>
    </source>
</evidence>
<proteinExistence type="inferred from homology"/>
<keyword evidence="18" id="KW-1185">Reference proteome</keyword>
<evidence type="ECO:0000256" key="10">
    <source>
        <dbReference type="ARBA" id="ARBA00031360"/>
    </source>
</evidence>
<dbReference type="PROSITE" id="PS51758">
    <property type="entry name" value="LETM1_RBD"/>
    <property type="match status" value="1"/>
</dbReference>
<organism evidence="17 18">
    <name type="scientific">Morus notabilis</name>
    <dbReference type="NCBI Taxonomy" id="981085"/>
    <lineage>
        <taxon>Eukaryota</taxon>
        <taxon>Viridiplantae</taxon>
        <taxon>Streptophyta</taxon>
        <taxon>Embryophyta</taxon>
        <taxon>Tracheophyta</taxon>
        <taxon>Spermatophyta</taxon>
        <taxon>Magnoliopsida</taxon>
        <taxon>eudicotyledons</taxon>
        <taxon>Gunneridae</taxon>
        <taxon>Pentapetalae</taxon>
        <taxon>rosids</taxon>
        <taxon>fabids</taxon>
        <taxon>Rosales</taxon>
        <taxon>Moraceae</taxon>
        <taxon>Moreae</taxon>
        <taxon>Morus</taxon>
    </lineage>
</organism>
<evidence type="ECO:0000256" key="5">
    <source>
        <dbReference type="ARBA" id="ARBA00022692"/>
    </source>
</evidence>
<feature type="transmembrane region" description="Helical" evidence="14">
    <location>
        <begin position="262"/>
        <end position="285"/>
    </location>
</feature>
<evidence type="ECO:0000256" key="6">
    <source>
        <dbReference type="ARBA" id="ARBA00022792"/>
    </source>
</evidence>
<dbReference type="GO" id="GO:0005509">
    <property type="term" value="F:calcium ion binding"/>
    <property type="evidence" value="ECO:0007669"/>
    <property type="project" value="InterPro"/>
</dbReference>
<dbReference type="PANTHER" id="PTHR14009:SF31">
    <property type="entry name" value="MITOCHONDRIAL PROTON_CALCIUM EXCHANGER PROTEIN"/>
    <property type="match status" value="1"/>
</dbReference>